<dbReference type="PANTHER" id="PTHR39321:SF3">
    <property type="entry name" value="PHOSPHOPANTETHEINE ADENYLYLTRANSFERASE"/>
    <property type="match status" value="1"/>
</dbReference>
<evidence type="ECO:0000256" key="6">
    <source>
        <dbReference type="ARBA" id="ARBA00022695"/>
    </source>
</evidence>
<evidence type="ECO:0000256" key="9">
    <source>
        <dbReference type="ARBA" id="ARBA00023027"/>
    </source>
</evidence>
<keyword evidence="6 11" id="KW-0548">Nucleotidyltransferase</keyword>
<dbReference type="Gene3D" id="3.40.50.620">
    <property type="entry name" value="HUPs"/>
    <property type="match status" value="1"/>
</dbReference>
<dbReference type="InterPro" id="IPR004821">
    <property type="entry name" value="Cyt_trans-like"/>
</dbReference>
<organism evidence="13 14">
    <name type="scientific">Niabella ginsenosidivorans</name>
    <dbReference type="NCBI Taxonomy" id="1176587"/>
    <lineage>
        <taxon>Bacteria</taxon>
        <taxon>Pseudomonadati</taxon>
        <taxon>Bacteroidota</taxon>
        <taxon>Chitinophagia</taxon>
        <taxon>Chitinophagales</taxon>
        <taxon>Chitinophagaceae</taxon>
        <taxon>Niabella</taxon>
    </lineage>
</organism>
<dbReference type="NCBIfam" id="TIGR00482">
    <property type="entry name" value="nicotinate (nicotinamide) nucleotide adenylyltransferase"/>
    <property type="match status" value="1"/>
</dbReference>
<dbReference type="InterPro" id="IPR014729">
    <property type="entry name" value="Rossmann-like_a/b/a_fold"/>
</dbReference>
<dbReference type="Proteomes" id="UP000077667">
    <property type="component" value="Chromosome"/>
</dbReference>
<comment type="pathway">
    <text evidence="2 11">Cofactor biosynthesis; NAD(+) biosynthesis; deamido-NAD(+) from nicotinate D-ribonucleotide: step 1/1.</text>
</comment>
<dbReference type="InterPro" id="IPR005248">
    <property type="entry name" value="NadD/NMNAT"/>
</dbReference>
<feature type="domain" description="Cytidyltransferase-like" evidence="12">
    <location>
        <begin position="5"/>
        <end position="162"/>
    </location>
</feature>
<sequence length="190" mass="22162">MKIGLFFGSFNPVHHGHLIIASHILNEGFTEKIWFIVSPQNPLKESASLLNENQRLHLIKLAIEDDLRMQASDIEFHLPRPSYTAVTLAHLSEKYPQHEFSVILGGDSFQNIEKWKNYKYIIENYNILIYNRPGFIINLEIADRITILDAPLLEISATLIRNLIRNKKSIRYLMPENVVEEIERSGYYRK</sequence>
<evidence type="ECO:0000256" key="10">
    <source>
        <dbReference type="ARBA" id="ARBA00048721"/>
    </source>
</evidence>
<proteinExistence type="inferred from homology"/>
<evidence type="ECO:0000259" key="12">
    <source>
        <dbReference type="Pfam" id="PF01467"/>
    </source>
</evidence>
<dbReference type="RefSeq" id="WP_067760440.1">
    <property type="nucleotide sequence ID" value="NZ_CP015772.1"/>
</dbReference>
<dbReference type="SUPFAM" id="SSF52374">
    <property type="entry name" value="Nucleotidylyl transferase"/>
    <property type="match status" value="1"/>
</dbReference>
<protein>
    <recommendedName>
        <fullName evidence="11">Probable nicotinate-nucleotide adenylyltransferase</fullName>
        <ecNumber evidence="11">2.7.7.18</ecNumber>
    </recommendedName>
    <alternativeName>
        <fullName evidence="11">Deamido-NAD(+) diphosphorylase</fullName>
    </alternativeName>
    <alternativeName>
        <fullName evidence="11">Deamido-NAD(+) pyrophosphorylase</fullName>
    </alternativeName>
    <alternativeName>
        <fullName evidence="11">Nicotinate mononucleotide adenylyltransferase</fullName>
        <shortName evidence="11">NaMN adenylyltransferase</shortName>
    </alternativeName>
</protein>
<dbReference type="PANTHER" id="PTHR39321">
    <property type="entry name" value="NICOTINATE-NUCLEOTIDE ADENYLYLTRANSFERASE-RELATED"/>
    <property type="match status" value="1"/>
</dbReference>
<keyword evidence="9 11" id="KW-0520">NAD</keyword>
<dbReference type="GO" id="GO:0009435">
    <property type="term" value="P:NAD+ biosynthetic process"/>
    <property type="evidence" value="ECO:0007669"/>
    <property type="project" value="UniProtKB-UniRule"/>
</dbReference>
<keyword evidence="7 11" id="KW-0547">Nucleotide-binding</keyword>
<evidence type="ECO:0000256" key="4">
    <source>
        <dbReference type="ARBA" id="ARBA00022642"/>
    </source>
</evidence>
<evidence type="ECO:0000256" key="1">
    <source>
        <dbReference type="ARBA" id="ARBA00002324"/>
    </source>
</evidence>
<dbReference type="STRING" id="1176587.A8C56_21075"/>
<keyword evidence="8 11" id="KW-0067">ATP-binding</keyword>
<reference evidence="13 14" key="1">
    <citation type="submission" date="2016-05" db="EMBL/GenBank/DDBJ databases">
        <title>Niabella ginsenosidivorans BS26 whole genome sequencing.</title>
        <authorList>
            <person name="Im W.T."/>
            <person name="Siddiqi M.Z."/>
        </authorList>
    </citation>
    <scope>NUCLEOTIDE SEQUENCE [LARGE SCALE GENOMIC DNA]</scope>
    <source>
        <strain evidence="13 14">BS26</strain>
    </source>
</reference>
<dbReference type="AlphaFoldDB" id="A0A1A9I8X4"/>
<dbReference type="GO" id="GO:0005524">
    <property type="term" value="F:ATP binding"/>
    <property type="evidence" value="ECO:0007669"/>
    <property type="project" value="UniProtKB-KW"/>
</dbReference>
<dbReference type="EMBL" id="CP015772">
    <property type="protein sequence ID" value="ANH83141.1"/>
    <property type="molecule type" value="Genomic_DNA"/>
</dbReference>
<evidence type="ECO:0000256" key="7">
    <source>
        <dbReference type="ARBA" id="ARBA00022741"/>
    </source>
</evidence>
<evidence type="ECO:0000256" key="2">
    <source>
        <dbReference type="ARBA" id="ARBA00005019"/>
    </source>
</evidence>
<gene>
    <name evidence="11" type="primary">nadD</name>
    <name evidence="13" type="ORF">A8C56_21075</name>
</gene>
<accession>A0A1A9I8X4</accession>
<name>A0A1A9I8X4_9BACT</name>
<dbReference type="EC" id="2.7.7.18" evidence="11"/>
<comment type="catalytic activity">
    <reaction evidence="10 11">
        <text>nicotinate beta-D-ribonucleotide + ATP + H(+) = deamido-NAD(+) + diphosphate</text>
        <dbReference type="Rhea" id="RHEA:22860"/>
        <dbReference type="ChEBI" id="CHEBI:15378"/>
        <dbReference type="ChEBI" id="CHEBI:30616"/>
        <dbReference type="ChEBI" id="CHEBI:33019"/>
        <dbReference type="ChEBI" id="CHEBI:57502"/>
        <dbReference type="ChEBI" id="CHEBI:58437"/>
        <dbReference type="EC" id="2.7.7.18"/>
    </reaction>
</comment>
<comment type="similarity">
    <text evidence="3 11">Belongs to the NadD family.</text>
</comment>
<dbReference type="HAMAP" id="MF_00244">
    <property type="entry name" value="NaMN_adenylyltr"/>
    <property type="match status" value="1"/>
</dbReference>
<keyword evidence="14" id="KW-1185">Reference proteome</keyword>
<evidence type="ECO:0000256" key="11">
    <source>
        <dbReference type="HAMAP-Rule" id="MF_00244"/>
    </source>
</evidence>
<dbReference type="CDD" id="cd02165">
    <property type="entry name" value="NMNAT"/>
    <property type="match status" value="1"/>
</dbReference>
<evidence type="ECO:0000256" key="3">
    <source>
        <dbReference type="ARBA" id="ARBA00009014"/>
    </source>
</evidence>
<evidence type="ECO:0000256" key="5">
    <source>
        <dbReference type="ARBA" id="ARBA00022679"/>
    </source>
</evidence>
<dbReference type="OrthoDB" id="5295945at2"/>
<evidence type="ECO:0000313" key="14">
    <source>
        <dbReference type="Proteomes" id="UP000077667"/>
    </source>
</evidence>
<keyword evidence="5 11" id="KW-0808">Transferase</keyword>
<dbReference type="KEGG" id="nia:A8C56_21075"/>
<keyword evidence="4 11" id="KW-0662">Pyridine nucleotide biosynthesis</keyword>
<evidence type="ECO:0000313" key="13">
    <source>
        <dbReference type="EMBL" id="ANH83141.1"/>
    </source>
</evidence>
<dbReference type="Pfam" id="PF01467">
    <property type="entry name" value="CTP_transf_like"/>
    <property type="match status" value="1"/>
</dbReference>
<dbReference type="GO" id="GO:0004515">
    <property type="term" value="F:nicotinate-nucleotide adenylyltransferase activity"/>
    <property type="evidence" value="ECO:0007669"/>
    <property type="project" value="UniProtKB-UniRule"/>
</dbReference>
<dbReference type="NCBIfam" id="TIGR00125">
    <property type="entry name" value="cyt_tran_rel"/>
    <property type="match status" value="1"/>
</dbReference>
<dbReference type="UniPathway" id="UPA00253">
    <property type="reaction ID" value="UER00332"/>
</dbReference>
<evidence type="ECO:0000256" key="8">
    <source>
        <dbReference type="ARBA" id="ARBA00022840"/>
    </source>
</evidence>
<comment type="function">
    <text evidence="1 11">Catalyzes the reversible adenylation of nicotinate mononucleotide (NaMN) to nicotinic acid adenine dinucleotide (NaAD).</text>
</comment>